<protein>
    <submittedName>
        <fullName evidence="1">Uncharacterized protein</fullName>
    </submittedName>
</protein>
<proteinExistence type="predicted"/>
<evidence type="ECO:0000313" key="2">
    <source>
        <dbReference type="Proteomes" id="UP001165679"/>
    </source>
</evidence>
<comment type="caution">
    <text evidence="1">The sequence shown here is derived from an EMBL/GenBank/DDBJ whole genome shotgun (WGS) entry which is preliminary data.</text>
</comment>
<organism evidence="1 2">
    <name type="scientific">Limobrevibacterium gyesilva</name>
    <dbReference type="NCBI Taxonomy" id="2991712"/>
    <lineage>
        <taxon>Bacteria</taxon>
        <taxon>Pseudomonadati</taxon>
        <taxon>Pseudomonadota</taxon>
        <taxon>Alphaproteobacteria</taxon>
        <taxon>Acetobacterales</taxon>
        <taxon>Acetobacteraceae</taxon>
        <taxon>Limobrevibacterium</taxon>
    </lineage>
</organism>
<name>A0AA41YWP6_9PROT</name>
<dbReference type="Proteomes" id="UP001165679">
    <property type="component" value="Unassembled WGS sequence"/>
</dbReference>
<reference evidence="1" key="2">
    <citation type="submission" date="2022-10" db="EMBL/GenBank/DDBJ databases">
        <authorList>
            <person name="Trinh H.N."/>
        </authorList>
    </citation>
    <scope>NUCLEOTIDE SEQUENCE</scope>
    <source>
        <strain evidence="1">RN2-1</strain>
    </source>
</reference>
<accession>A0AA41YWP6</accession>
<keyword evidence="2" id="KW-1185">Reference proteome</keyword>
<dbReference type="RefSeq" id="WP_264715593.1">
    <property type="nucleotide sequence ID" value="NZ_JAPDNT010000023.1"/>
</dbReference>
<reference evidence="1" key="1">
    <citation type="submission" date="2022-09" db="EMBL/GenBank/DDBJ databases">
        <title>Rhodovastum sp. nov. RN2-1 isolated from soil in Seongnam, South Korea.</title>
        <authorList>
            <person name="Le N.T."/>
        </authorList>
    </citation>
    <scope>NUCLEOTIDE SEQUENCE</scope>
    <source>
        <strain evidence="1">RN2-1</strain>
    </source>
</reference>
<sequence>MSFTELRRHRAIAWDFDDTLIGHRSSPLLHAFIRSHRHIRHVIVTFRSHGMQHGVWHDLAAYAAAPEPACFDAILNIPDETYEAFERIFRWREAGLYVGPMTEAERSYLGWKGAVCAQHGLTILIDDNTAHVRLGCDKHEIALFHPDQFV</sequence>
<dbReference type="AlphaFoldDB" id="A0AA41YWP6"/>
<gene>
    <name evidence="1" type="ORF">OL599_19430</name>
</gene>
<dbReference type="EMBL" id="JAPDNT010000023">
    <property type="protein sequence ID" value="MCW3476742.1"/>
    <property type="molecule type" value="Genomic_DNA"/>
</dbReference>
<evidence type="ECO:0000313" key="1">
    <source>
        <dbReference type="EMBL" id="MCW3476742.1"/>
    </source>
</evidence>